<keyword evidence="3" id="KW-0156">Chromatin regulator</keyword>
<dbReference type="Proteomes" id="UP000515203">
    <property type="component" value="Unplaced"/>
</dbReference>
<evidence type="ECO:0000313" key="9">
    <source>
        <dbReference type="RefSeq" id="XP_023560137.1"/>
    </source>
</evidence>
<evidence type="ECO:0000313" key="8">
    <source>
        <dbReference type="Proteomes" id="UP000515203"/>
    </source>
</evidence>
<dbReference type="RefSeq" id="XP_023560137.1">
    <property type="nucleotide sequence ID" value="XM_023704369.1"/>
</dbReference>
<name>A0A6P6DJB0_OCTDE</name>
<dbReference type="PANTHER" id="PTHR13581:SF5">
    <property type="entry name" value="MRG_MORF4L-BINDING PROTEIN"/>
    <property type="match status" value="1"/>
</dbReference>
<feature type="region of interest" description="Disordered" evidence="7">
    <location>
        <begin position="129"/>
        <end position="205"/>
    </location>
</feature>
<keyword evidence="6" id="KW-0539">Nucleus</keyword>
<feature type="compositionally biased region" description="Gly residues" evidence="7">
    <location>
        <begin position="1"/>
        <end position="15"/>
    </location>
</feature>
<comment type="subcellular location">
    <subcellularLocation>
        <location evidence="1">Nucleus</location>
    </subcellularLocation>
</comment>
<dbReference type="FunCoup" id="A0A6P6DJB0">
    <property type="interactions" value="1733"/>
</dbReference>
<dbReference type="CTD" id="55257"/>
<evidence type="ECO:0000256" key="5">
    <source>
        <dbReference type="ARBA" id="ARBA00023163"/>
    </source>
</evidence>
<evidence type="ECO:0000256" key="3">
    <source>
        <dbReference type="ARBA" id="ARBA00022853"/>
    </source>
</evidence>
<dbReference type="GO" id="GO:0006357">
    <property type="term" value="P:regulation of transcription by RNA polymerase II"/>
    <property type="evidence" value="ECO:0007669"/>
    <property type="project" value="TreeGrafter"/>
</dbReference>
<evidence type="ECO:0000256" key="4">
    <source>
        <dbReference type="ARBA" id="ARBA00023015"/>
    </source>
</evidence>
<proteinExistence type="inferred from homology"/>
<dbReference type="GeneID" id="101587000"/>
<gene>
    <name evidence="9" type="primary">Mrgbp</name>
</gene>
<dbReference type="InterPro" id="IPR012423">
    <property type="entry name" value="Eaf7/MRGBP"/>
</dbReference>
<evidence type="ECO:0000256" key="1">
    <source>
        <dbReference type="ARBA" id="ARBA00004123"/>
    </source>
</evidence>
<feature type="compositionally biased region" description="Basic residues" evidence="7">
    <location>
        <begin position="182"/>
        <end position="194"/>
    </location>
</feature>
<dbReference type="GO" id="GO:0035267">
    <property type="term" value="C:NuA4 histone acetyltransferase complex"/>
    <property type="evidence" value="ECO:0007669"/>
    <property type="project" value="TreeGrafter"/>
</dbReference>
<dbReference type="InParanoid" id="A0A6P6DJB0"/>
<evidence type="ECO:0000256" key="6">
    <source>
        <dbReference type="ARBA" id="ARBA00023242"/>
    </source>
</evidence>
<keyword evidence="4" id="KW-0805">Transcription regulation</keyword>
<sequence>MGEAEVGGGGAPGDKGPGEAATSPAEETVVWSPEVEVCLFHAMLGHKPVGVNRHFHMICIRDKFSQNIGRQVPSKVIWDHLSTMYDMQALHESEILPFPNPERNFVLPEEIIHEVREGKVIIEEEMKEEMKEDVDPHSGADDGECAAPHPAPCPSELPSLSPTCRQARWPQGPRDGDSSCRHAWRRSSPHRKRGAPPPPPHLALW</sequence>
<protein>
    <submittedName>
        <fullName evidence="9">MRG/MORF4L-binding protein isoform X1</fullName>
    </submittedName>
</protein>
<dbReference type="PANTHER" id="PTHR13581">
    <property type="entry name" value="MRG-BINDING PROTEIN"/>
    <property type="match status" value="1"/>
</dbReference>
<feature type="compositionally biased region" description="Pro residues" evidence="7">
    <location>
        <begin position="195"/>
        <end position="205"/>
    </location>
</feature>
<dbReference type="GO" id="GO:0005634">
    <property type="term" value="C:nucleus"/>
    <property type="evidence" value="ECO:0007669"/>
    <property type="project" value="UniProtKB-SubCell"/>
</dbReference>
<accession>A0A6P6DJB0</accession>
<dbReference type="AlphaFoldDB" id="A0A6P6DJB0"/>
<evidence type="ECO:0000256" key="7">
    <source>
        <dbReference type="SAM" id="MobiDB-lite"/>
    </source>
</evidence>
<keyword evidence="5" id="KW-0804">Transcription</keyword>
<feature type="region of interest" description="Disordered" evidence="7">
    <location>
        <begin position="1"/>
        <end position="27"/>
    </location>
</feature>
<dbReference type="Pfam" id="PF07904">
    <property type="entry name" value="Eaf7"/>
    <property type="match status" value="1"/>
</dbReference>
<dbReference type="OrthoDB" id="5595141at2759"/>
<evidence type="ECO:0000256" key="2">
    <source>
        <dbReference type="ARBA" id="ARBA00007117"/>
    </source>
</evidence>
<feature type="compositionally biased region" description="Basic and acidic residues" evidence="7">
    <location>
        <begin position="129"/>
        <end position="140"/>
    </location>
</feature>
<organism evidence="8 9">
    <name type="scientific">Octodon degus</name>
    <name type="common">Degu</name>
    <name type="synonym">Sciurus degus</name>
    <dbReference type="NCBI Taxonomy" id="10160"/>
    <lineage>
        <taxon>Eukaryota</taxon>
        <taxon>Metazoa</taxon>
        <taxon>Chordata</taxon>
        <taxon>Craniata</taxon>
        <taxon>Vertebrata</taxon>
        <taxon>Euteleostomi</taxon>
        <taxon>Mammalia</taxon>
        <taxon>Eutheria</taxon>
        <taxon>Euarchontoglires</taxon>
        <taxon>Glires</taxon>
        <taxon>Rodentia</taxon>
        <taxon>Hystricomorpha</taxon>
        <taxon>Octodontidae</taxon>
        <taxon>Octodon</taxon>
    </lineage>
</organism>
<keyword evidence="8" id="KW-1185">Reference proteome</keyword>
<comment type="similarity">
    <text evidence="2">Belongs to the EAF7 family.</text>
</comment>
<reference evidence="9" key="1">
    <citation type="submission" date="2025-08" db="UniProtKB">
        <authorList>
            <consortium name="RefSeq"/>
        </authorList>
    </citation>
    <scope>IDENTIFICATION</scope>
</reference>
<dbReference type="GO" id="GO:0006325">
    <property type="term" value="P:chromatin organization"/>
    <property type="evidence" value="ECO:0007669"/>
    <property type="project" value="UniProtKB-KW"/>
</dbReference>